<feature type="transmembrane region" description="Helical" evidence="11">
    <location>
        <begin position="21"/>
        <end position="42"/>
    </location>
</feature>
<protein>
    <recommendedName>
        <fullName evidence="3 10">Cell division protein FtsX</fullName>
    </recommendedName>
</protein>
<feature type="transmembrane region" description="Helical" evidence="11">
    <location>
        <begin position="225"/>
        <end position="251"/>
    </location>
</feature>
<reference evidence="14 15" key="1">
    <citation type="journal article" date="2016" name="Nat. Commun.">
        <title>Thousands of microbial genomes shed light on interconnected biogeochemical processes in an aquifer system.</title>
        <authorList>
            <person name="Anantharaman K."/>
            <person name="Brown C.T."/>
            <person name="Hug L.A."/>
            <person name="Sharon I."/>
            <person name="Castelle C.J."/>
            <person name="Probst A.J."/>
            <person name="Thomas B.C."/>
            <person name="Singh A."/>
            <person name="Wilkins M.J."/>
            <person name="Karaoz U."/>
            <person name="Brodie E.L."/>
            <person name="Williams K.H."/>
            <person name="Hubbard S.S."/>
            <person name="Banfield J.F."/>
        </authorList>
    </citation>
    <scope>NUCLEOTIDE SEQUENCE [LARGE SCALE GENOMIC DNA]</scope>
</reference>
<dbReference type="PANTHER" id="PTHR47755:SF1">
    <property type="entry name" value="CELL DIVISION PROTEIN FTSX"/>
    <property type="match status" value="1"/>
</dbReference>
<dbReference type="Pfam" id="PF02687">
    <property type="entry name" value="FtsX"/>
    <property type="match status" value="1"/>
</dbReference>
<evidence type="ECO:0000256" key="5">
    <source>
        <dbReference type="ARBA" id="ARBA00022618"/>
    </source>
</evidence>
<dbReference type="InterPro" id="IPR003838">
    <property type="entry name" value="ABC3_permease_C"/>
</dbReference>
<evidence type="ECO:0000313" key="14">
    <source>
        <dbReference type="EMBL" id="OGZ27555.1"/>
    </source>
</evidence>
<comment type="caution">
    <text evidence="14">The sequence shown here is derived from an EMBL/GenBank/DDBJ whole genome shotgun (WGS) entry which is preliminary data.</text>
</comment>
<evidence type="ECO:0000256" key="3">
    <source>
        <dbReference type="ARBA" id="ARBA00021907"/>
    </source>
</evidence>
<organism evidence="14 15">
    <name type="scientific">Candidatus Nealsonbacteria bacterium RIFOXYB1_FULL_40_15</name>
    <dbReference type="NCBI Taxonomy" id="1801677"/>
    <lineage>
        <taxon>Bacteria</taxon>
        <taxon>Candidatus Nealsoniibacteriota</taxon>
    </lineage>
</organism>
<keyword evidence="5 10" id="KW-0132">Cell division</keyword>
<evidence type="ECO:0000256" key="6">
    <source>
        <dbReference type="ARBA" id="ARBA00022692"/>
    </source>
</evidence>
<dbReference type="InterPro" id="IPR004513">
    <property type="entry name" value="FtsX"/>
</dbReference>
<keyword evidence="7 11" id="KW-1133">Transmembrane helix</keyword>
<comment type="subcellular location">
    <subcellularLocation>
        <location evidence="1">Cell membrane</location>
        <topology evidence="1">Multi-pass membrane protein</topology>
    </subcellularLocation>
</comment>
<evidence type="ECO:0000259" key="12">
    <source>
        <dbReference type="Pfam" id="PF02687"/>
    </source>
</evidence>
<evidence type="ECO:0000313" key="15">
    <source>
        <dbReference type="Proteomes" id="UP000177740"/>
    </source>
</evidence>
<evidence type="ECO:0000259" key="13">
    <source>
        <dbReference type="Pfam" id="PF18075"/>
    </source>
</evidence>
<name>A0A1G2EP30_9BACT</name>
<proteinExistence type="inferred from homology"/>
<feature type="domain" description="FtsX extracellular" evidence="13">
    <location>
        <begin position="57"/>
        <end position="144"/>
    </location>
</feature>
<evidence type="ECO:0000256" key="1">
    <source>
        <dbReference type="ARBA" id="ARBA00004651"/>
    </source>
</evidence>
<feature type="transmembrane region" description="Helical" evidence="11">
    <location>
        <begin position="271"/>
        <end position="295"/>
    </location>
</feature>
<comment type="similarity">
    <text evidence="2 10">Belongs to the ABC-4 integral membrane protein family. FtsX subfamily.</text>
</comment>
<dbReference type="Pfam" id="PF18075">
    <property type="entry name" value="FtsX_ECD"/>
    <property type="match status" value="1"/>
</dbReference>
<dbReference type="GO" id="GO:0005886">
    <property type="term" value="C:plasma membrane"/>
    <property type="evidence" value="ECO:0007669"/>
    <property type="project" value="UniProtKB-SubCell"/>
</dbReference>
<dbReference type="Proteomes" id="UP000177740">
    <property type="component" value="Unassembled WGS sequence"/>
</dbReference>
<evidence type="ECO:0000256" key="4">
    <source>
        <dbReference type="ARBA" id="ARBA00022475"/>
    </source>
</evidence>
<evidence type="ECO:0000256" key="11">
    <source>
        <dbReference type="SAM" id="Phobius"/>
    </source>
</evidence>
<dbReference type="PANTHER" id="PTHR47755">
    <property type="entry name" value="CELL DIVISION PROTEIN FTSX"/>
    <property type="match status" value="1"/>
</dbReference>
<evidence type="ECO:0000256" key="9">
    <source>
        <dbReference type="ARBA" id="ARBA00023306"/>
    </source>
</evidence>
<accession>A0A1G2EP30</accession>
<feature type="transmembrane region" description="Helical" evidence="11">
    <location>
        <begin position="177"/>
        <end position="201"/>
    </location>
</feature>
<keyword evidence="4 10" id="KW-1003">Cell membrane</keyword>
<keyword evidence="8 10" id="KW-0472">Membrane</keyword>
<evidence type="ECO:0000256" key="8">
    <source>
        <dbReference type="ARBA" id="ARBA00023136"/>
    </source>
</evidence>
<sequence length="301" mass="33611">MNLFKRVLKNGWKNFSGSFGLSFATVFVMILVISTITILYFLNPISDMLVKDVEEKVDVSVYFKEETDPEDILEVKSEIVKIPEVEEVNYISKEEAFESFMDRHKEDHILIDSLAEVGYNPFLASLSVKAKEASRYEQVAVFLETGPFKELVDKIDYHQRKPVIEKVFAFTKGVKNIAFFFSMVFGIIALIIAFNTVKIAIQSSKEEISIMRLVGASNWFVRGPFIIQGLIAGSIAALITFVLTFVASHFLDSNISSIIPSVSLLGIFSSNLLALLLIQLLSGAILGTASSLIAVRKYLKI</sequence>
<keyword evidence="9 10" id="KW-0131">Cell cycle</keyword>
<gene>
    <name evidence="14" type="ORF">A2365_01670</name>
</gene>
<dbReference type="Gene3D" id="3.30.70.3040">
    <property type="match status" value="1"/>
</dbReference>
<keyword evidence="6 11" id="KW-0812">Transmembrane</keyword>
<dbReference type="AlphaFoldDB" id="A0A1G2EP30"/>
<evidence type="ECO:0000256" key="2">
    <source>
        <dbReference type="ARBA" id="ARBA00007379"/>
    </source>
</evidence>
<dbReference type="InterPro" id="IPR040690">
    <property type="entry name" value="FtsX_ECD"/>
</dbReference>
<evidence type="ECO:0000256" key="10">
    <source>
        <dbReference type="PIRNR" id="PIRNR003097"/>
    </source>
</evidence>
<dbReference type="EMBL" id="MHMM01000005">
    <property type="protein sequence ID" value="OGZ27555.1"/>
    <property type="molecule type" value="Genomic_DNA"/>
</dbReference>
<feature type="domain" description="ABC3 transporter permease C-terminal" evidence="12">
    <location>
        <begin position="179"/>
        <end position="298"/>
    </location>
</feature>
<dbReference type="STRING" id="1801677.A2365_01670"/>
<dbReference type="PIRSF" id="PIRSF003097">
    <property type="entry name" value="FtsX"/>
    <property type="match status" value="1"/>
</dbReference>
<evidence type="ECO:0000256" key="7">
    <source>
        <dbReference type="ARBA" id="ARBA00022989"/>
    </source>
</evidence>
<dbReference type="GO" id="GO:0051301">
    <property type="term" value="P:cell division"/>
    <property type="evidence" value="ECO:0007669"/>
    <property type="project" value="UniProtKB-KW"/>
</dbReference>